<dbReference type="InterPro" id="IPR004358">
    <property type="entry name" value="Sig_transdc_His_kin-like_C"/>
</dbReference>
<dbReference type="InterPro" id="IPR003661">
    <property type="entry name" value="HisK_dim/P_dom"/>
</dbReference>
<evidence type="ECO:0000256" key="2">
    <source>
        <dbReference type="ARBA" id="ARBA00004236"/>
    </source>
</evidence>
<keyword evidence="5 9" id="KW-0418">Kinase</keyword>
<dbReference type="PROSITE" id="PS50109">
    <property type="entry name" value="HIS_KIN"/>
    <property type="match status" value="1"/>
</dbReference>
<evidence type="ECO:0000256" key="6">
    <source>
        <dbReference type="ARBA" id="ARBA00023012"/>
    </source>
</evidence>
<keyword evidence="7" id="KW-0812">Transmembrane</keyword>
<dbReference type="SUPFAM" id="SSF47384">
    <property type="entry name" value="Homodimeric domain of signal transducing histidine kinase"/>
    <property type="match status" value="1"/>
</dbReference>
<dbReference type="EMBL" id="CP001684">
    <property type="protein sequence ID" value="ACV23313.1"/>
    <property type="molecule type" value="Genomic_DNA"/>
</dbReference>
<dbReference type="Gene3D" id="1.10.287.130">
    <property type="match status" value="1"/>
</dbReference>
<sequence length="381" mass="41093">MFGKRAKTPDRSATDAELSTAKGRNDLVFYLVSRFIVVLLCVVAAESFVAWAENAVLAPVLTGLLEGSADTAPQDTTSAIALLGWLFNLFSSIAQARYAQVASMASQSLAVVFAILLLALLAVPLFAGALVFSRLVVRKVGELQARREEELALLEQRRSRFMTDVAHDLRTPVMAISGMVHAMRDGLVHDTAMQDEYLQAICDKSDKLGNLVSSVFDYAKLGGGTFELHQEPVDLPQLLLNEAAAAYTDVEEAGMEFSIHVPEDRCVVQADPVQLARVVANLITNAVRHNGPGTEVSLILVQQGGIAFVMVADTGEPIMEDPETLFEPFTQGDSSRSKSGGSGLGLSICKRIMDMHGFDLGVSQPYGRFTKAFVLQCPVEG</sequence>
<evidence type="ECO:0000256" key="1">
    <source>
        <dbReference type="ARBA" id="ARBA00000085"/>
    </source>
</evidence>
<proteinExistence type="predicted"/>
<dbReference type="SMART" id="SM00388">
    <property type="entry name" value="HisKA"/>
    <property type="match status" value="1"/>
</dbReference>
<keyword evidence="7" id="KW-0472">Membrane</keyword>
<dbReference type="KEGG" id="shi:Shel_23030"/>
<reference evidence="9 10" key="1">
    <citation type="journal article" date="2009" name="Stand. Genomic Sci.">
        <title>Complete genome sequence of Slackia heliotrinireducens type strain (RHS 1).</title>
        <authorList>
            <person name="Pukall R."/>
            <person name="Lapidus A."/>
            <person name="Nolan M."/>
            <person name="Copeland A."/>
            <person name="Glavina Del Rio T."/>
            <person name="Lucas S."/>
            <person name="Chen F."/>
            <person name="Tice H."/>
            <person name="Cheng J.F."/>
            <person name="Chertkov O."/>
            <person name="Bruce D."/>
            <person name="Goodwin L."/>
            <person name="Kuske C."/>
            <person name="Brettin T."/>
            <person name="Detter J.C."/>
            <person name="Han C."/>
            <person name="Pitluck S."/>
            <person name="Pati A."/>
            <person name="Mavrommatis K."/>
            <person name="Ivanova N."/>
            <person name="Ovchinnikova G."/>
            <person name="Chen A."/>
            <person name="Palaniappan K."/>
            <person name="Schneider S."/>
            <person name="Rohde M."/>
            <person name="Chain P."/>
            <person name="D'haeseleer P."/>
            <person name="Goker M."/>
            <person name="Bristow J."/>
            <person name="Eisen J.A."/>
            <person name="Markowitz V."/>
            <person name="Kyrpides N.C."/>
            <person name="Klenk H.P."/>
            <person name="Hugenholtz P."/>
        </authorList>
    </citation>
    <scope>NUCLEOTIDE SEQUENCE [LARGE SCALE GENOMIC DNA]</scope>
    <source>
        <strain evidence="10">ATCC 29202 / DSM 20476 / NCTC 11029 / RHS 1</strain>
    </source>
</reference>
<dbReference type="SUPFAM" id="SSF55874">
    <property type="entry name" value="ATPase domain of HSP90 chaperone/DNA topoisomerase II/histidine kinase"/>
    <property type="match status" value="1"/>
</dbReference>
<dbReference type="AlphaFoldDB" id="C7N191"/>
<gene>
    <name evidence="9" type="ordered locus">Shel_23030</name>
</gene>
<protein>
    <recommendedName>
        <fullName evidence="3">histidine kinase</fullName>
        <ecNumber evidence="3">2.7.13.3</ecNumber>
    </recommendedName>
</protein>
<dbReference type="Proteomes" id="UP000002026">
    <property type="component" value="Chromosome"/>
</dbReference>
<feature type="domain" description="Histidine kinase" evidence="8">
    <location>
        <begin position="164"/>
        <end position="381"/>
    </location>
</feature>
<keyword evidence="10" id="KW-1185">Reference proteome</keyword>
<dbReference type="PRINTS" id="PR00344">
    <property type="entry name" value="BCTRLSENSOR"/>
</dbReference>
<keyword evidence="7" id="KW-1133">Transmembrane helix</keyword>
<accession>C7N191</accession>
<keyword evidence="6" id="KW-0902">Two-component regulatory system</keyword>
<evidence type="ECO:0000256" key="4">
    <source>
        <dbReference type="ARBA" id="ARBA00022553"/>
    </source>
</evidence>
<dbReference type="InterPro" id="IPR036097">
    <property type="entry name" value="HisK_dim/P_sf"/>
</dbReference>
<evidence type="ECO:0000259" key="8">
    <source>
        <dbReference type="PROSITE" id="PS50109"/>
    </source>
</evidence>
<dbReference type="Pfam" id="PF00512">
    <property type="entry name" value="HisKA"/>
    <property type="match status" value="1"/>
</dbReference>
<evidence type="ECO:0000313" key="9">
    <source>
        <dbReference type="EMBL" id="ACV23313.1"/>
    </source>
</evidence>
<dbReference type="GO" id="GO:0000155">
    <property type="term" value="F:phosphorelay sensor kinase activity"/>
    <property type="evidence" value="ECO:0007669"/>
    <property type="project" value="InterPro"/>
</dbReference>
<dbReference type="Pfam" id="PF02518">
    <property type="entry name" value="HATPase_c"/>
    <property type="match status" value="1"/>
</dbReference>
<dbReference type="eggNOG" id="COG2205">
    <property type="taxonomic scope" value="Bacteria"/>
</dbReference>
<evidence type="ECO:0000313" key="10">
    <source>
        <dbReference type="Proteomes" id="UP000002026"/>
    </source>
</evidence>
<dbReference type="PANTHER" id="PTHR43547">
    <property type="entry name" value="TWO-COMPONENT HISTIDINE KINASE"/>
    <property type="match status" value="1"/>
</dbReference>
<organism evidence="9 10">
    <name type="scientific">Slackia heliotrinireducens (strain ATCC 29202 / DSM 20476 / NCTC 11029 / RHS 1)</name>
    <name type="common">Peptococcus heliotrinreducens</name>
    <dbReference type="NCBI Taxonomy" id="471855"/>
    <lineage>
        <taxon>Bacteria</taxon>
        <taxon>Bacillati</taxon>
        <taxon>Actinomycetota</taxon>
        <taxon>Coriobacteriia</taxon>
        <taxon>Eggerthellales</taxon>
        <taxon>Eggerthellaceae</taxon>
        <taxon>Slackia</taxon>
    </lineage>
</organism>
<dbReference type="Gene3D" id="3.30.565.10">
    <property type="entry name" value="Histidine kinase-like ATPase, C-terminal domain"/>
    <property type="match status" value="1"/>
</dbReference>
<dbReference type="InterPro" id="IPR003594">
    <property type="entry name" value="HATPase_dom"/>
</dbReference>
<dbReference type="InterPro" id="IPR036890">
    <property type="entry name" value="HATPase_C_sf"/>
</dbReference>
<dbReference type="STRING" id="471855.Shel_23030"/>
<dbReference type="CDD" id="cd00082">
    <property type="entry name" value="HisKA"/>
    <property type="match status" value="1"/>
</dbReference>
<dbReference type="GO" id="GO:0005886">
    <property type="term" value="C:plasma membrane"/>
    <property type="evidence" value="ECO:0007669"/>
    <property type="project" value="UniProtKB-SubCell"/>
</dbReference>
<evidence type="ECO:0000256" key="7">
    <source>
        <dbReference type="SAM" id="Phobius"/>
    </source>
</evidence>
<dbReference type="RefSeq" id="WP_012799413.1">
    <property type="nucleotide sequence ID" value="NC_013165.1"/>
</dbReference>
<comment type="catalytic activity">
    <reaction evidence="1">
        <text>ATP + protein L-histidine = ADP + protein N-phospho-L-histidine.</text>
        <dbReference type="EC" id="2.7.13.3"/>
    </reaction>
</comment>
<keyword evidence="4" id="KW-0597">Phosphoprotein</keyword>
<evidence type="ECO:0000256" key="3">
    <source>
        <dbReference type="ARBA" id="ARBA00012438"/>
    </source>
</evidence>
<evidence type="ECO:0000256" key="5">
    <source>
        <dbReference type="ARBA" id="ARBA00022777"/>
    </source>
</evidence>
<comment type="subcellular location">
    <subcellularLocation>
        <location evidence="2">Cell membrane</location>
    </subcellularLocation>
</comment>
<name>C7N191_SLAHD</name>
<keyword evidence="5 9" id="KW-0808">Transferase</keyword>
<dbReference type="HOGENOM" id="CLU_000445_89_7_11"/>
<dbReference type="SMART" id="SM00387">
    <property type="entry name" value="HATPase_c"/>
    <property type="match status" value="1"/>
</dbReference>
<dbReference type="EC" id="2.7.13.3" evidence="3"/>
<feature type="transmembrane region" description="Helical" evidence="7">
    <location>
        <begin position="27"/>
        <end position="52"/>
    </location>
</feature>
<dbReference type="PANTHER" id="PTHR43547:SF2">
    <property type="entry name" value="HYBRID SIGNAL TRANSDUCTION HISTIDINE KINASE C"/>
    <property type="match status" value="1"/>
</dbReference>
<dbReference type="InterPro" id="IPR005467">
    <property type="entry name" value="His_kinase_dom"/>
</dbReference>
<feature type="transmembrane region" description="Helical" evidence="7">
    <location>
        <begin position="109"/>
        <end position="137"/>
    </location>
</feature>